<dbReference type="GO" id="GO:0045944">
    <property type="term" value="P:positive regulation of transcription by RNA polymerase II"/>
    <property type="evidence" value="ECO:0007669"/>
    <property type="project" value="TreeGrafter"/>
</dbReference>
<evidence type="ECO:0000256" key="4">
    <source>
        <dbReference type="ARBA" id="ARBA00023163"/>
    </source>
</evidence>
<evidence type="ECO:0000313" key="8">
    <source>
        <dbReference type="Proteomes" id="UP000275385"/>
    </source>
</evidence>
<protein>
    <recommendedName>
        <fullName evidence="6">Zn(2)-C6 fungal-type domain-containing protein</fullName>
    </recommendedName>
</protein>
<sequence length="315" mass="34008">MIGGGELPKKNSACDECRWRKVKCSGGTPCTRCASNHCDCTYSVQKPTGRPRKRFRPADEEPLIYPPLDFDMSWLGEDDLSSLTAGTVGLGGLDVSPLTPASPFAIPASGCCSAADVAATAPCTCVSAAYLTITSLQTPPGSDLSYSLASLQAAIPTAIQLLECAQCAGQILAATQNTYQLSTVLISIVDYLRKILVVVDANAQTDSRPEVSSFLNEIPAETQNMTAHQWRLFLRGWLKANVLGSGADKGASTITAIADRFAERQRKWHDDPAMYEEQAKLFGKCVATEYATDEQSRVCHKLVVQVQNCIKHLEL</sequence>
<dbReference type="GO" id="GO:0005634">
    <property type="term" value="C:nucleus"/>
    <property type="evidence" value="ECO:0007669"/>
    <property type="project" value="UniProtKB-SubCell"/>
</dbReference>
<dbReference type="PROSITE" id="PS50048">
    <property type="entry name" value="ZN2_CY6_FUNGAL_2"/>
    <property type="match status" value="1"/>
</dbReference>
<dbReference type="Pfam" id="PF00172">
    <property type="entry name" value="Zn_clus"/>
    <property type="match status" value="1"/>
</dbReference>
<dbReference type="Gene3D" id="4.10.240.10">
    <property type="entry name" value="Zn(2)-C6 fungal-type DNA-binding domain"/>
    <property type="match status" value="1"/>
</dbReference>
<dbReference type="OrthoDB" id="2123952at2759"/>
<comment type="caution">
    <text evidence="7">The sequence shown here is derived from an EMBL/GenBank/DDBJ whole genome shotgun (WGS) entry which is preliminary data.</text>
</comment>
<reference evidence="7 8" key="1">
    <citation type="submission" date="2018-08" db="EMBL/GenBank/DDBJ databases">
        <title>Draft genome of the lignicolous fungus Coniochaeta pulveracea.</title>
        <authorList>
            <person name="Borstlap C.J."/>
            <person name="De Witt R.N."/>
            <person name="Botha A."/>
            <person name="Volschenk H."/>
        </authorList>
    </citation>
    <scope>NUCLEOTIDE SEQUENCE [LARGE SCALE GENOMIC DNA]</scope>
    <source>
        <strain evidence="7 8">CAB683</strain>
    </source>
</reference>
<dbReference type="Proteomes" id="UP000275385">
    <property type="component" value="Unassembled WGS sequence"/>
</dbReference>
<evidence type="ECO:0000256" key="2">
    <source>
        <dbReference type="ARBA" id="ARBA00023015"/>
    </source>
</evidence>
<gene>
    <name evidence="7" type="ORF">DL546_001651</name>
</gene>
<evidence type="ECO:0000256" key="3">
    <source>
        <dbReference type="ARBA" id="ARBA00023125"/>
    </source>
</evidence>
<dbReference type="EMBL" id="QVQW01000131">
    <property type="protein sequence ID" value="RKU39946.1"/>
    <property type="molecule type" value="Genomic_DNA"/>
</dbReference>
<dbReference type="GO" id="GO:0000981">
    <property type="term" value="F:DNA-binding transcription factor activity, RNA polymerase II-specific"/>
    <property type="evidence" value="ECO:0007669"/>
    <property type="project" value="InterPro"/>
</dbReference>
<evidence type="ECO:0000259" key="6">
    <source>
        <dbReference type="PROSITE" id="PS50048"/>
    </source>
</evidence>
<dbReference type="InterPro" id="IPR001138">
    <property type="entry name" value="Zn2Cys6_DnaBD"/>
</dbReference>
<name>A0A420XWI3_9PEZI</name>
<feature type="domain" description="Zn(2)-C6 fungal-type" evidence="6">
    <location>
        <begin position="13"/>
        <end position="42"/>
    </location>
</feature>
<dbReference type="PANTHER" id="PTHR47540">
    <property type="entry name" value="THIAMINE REPRESSIBLE GENES REGULATORY PROTEIN THI5"/>
    <property type="match status" value="1"/>
</dbReference>
<keyword evidence="5" id="KW-0539">Nucleus</keyword>
<keyword evidence="2" id="KW-0805">Transcription regulation</keyword>
<dbReference type="PANTHER" id="PTHR47540:SF4">
    <property type="entry name" value="TRANSCRIPTION FACTOR RGLT"/>
    <property type="match status" value="1"/>
</dbReference>
<dbReference type="PROSITE" id="PS00463">
    <property type="entry name" value="ZN2_CY6_FUNGAL_1"/>
    <property type="match status" value="1"/>
</dbReference>
<keyword evidence="3" id="KW-0238">DNA-binding</keyword>
<dbReference type="AlphaFoldDB" id="A0A420XWI3"/>
<dbReference type="GO" id="GO:0008270">
    <property type="term" value="F:zinc ion binding"/>
    <property type="evidence" value="ECO:0007669"/>
    <property type="project" value="InterPro"/>
</dbReference>
<comment type="subcellular location">
    <subcellularLocation>
        <location evidence="1">Nucleus</location>
    </subcellularLocation>
</comment>
<dbReference type="InterPro" id="IPR051711">
    <property type="entry name" value="Stress_Response_Reg"/>
</dbReference>
<keyword evidence="8" id="KW-1185">Reference proteome</keyword>
<dbReference type="SMART" id="SM00066">
    <property type="entry name" value="GAL4"/>
    <property type="match status" value="1"/>
</dbReference>
<dbReference type="InterPro" id="IPR036864">
    <property type="entry name" value="Zn2-C6_fun-type_DNA-bd_sf"/>
</dbReference>
<dbReference type="CDD" id="cd00067">
    <property type="entry name" value="GAL4"/>
    <property type="match status" value="1"/>
</dbReference>
<evidence type="ECO:0000256" key="5">
    <source>
        <dbReference type="ARBA" id="ARBA00023242"/>
    </source>
</evidence>
<proteinExistence type="predicted"/>
<evidence type="ECO:0000256" key="1">
    <source>
        <dbReference type="ARBA" id="ARBA00004123"/>
    </source>
</evidence>
<accession>A0A420XWI3</accession>
<dbReference type="SUPFAM" id="SSF57701">
    <property type="entry name" value="Zn2/Cys6 DNA-binding domain"/>
    <property type="match status" value="1"/>
</dbReference>
<evidence type="ECO:0000313" key="7">
    <source>
        <dbReference type="EMBL" id="RKU39946.1"/>
    </source>
</evidence>
<organism evidence="7 8">
    <name type="scientific">Coniochaeta pulveracea</name>
    <dbReference type="NCBI Taxonomy" id="177199"/>
    <lineage>
        <taxon>Eukaryota</taxon>
        <taxon>Fungi</taxon>
        <taxon>Dikarya</taxon>
        <taxon>Ascomycota</taxon>
        <taxon>Pezizomycotina</taxon>
        <taxon>Sordariomycetes</taxon>
        <taxon>Sordariomycetidae</taxon>
        <taxon>Coniochaetales</taxon>
        <taxon>Coniochaetaceae</taxon>
        <taxon>Coniochaeta</taxon>
    </lineage>
</organism>
<keyword evidence="4" id="KW-0804">Transcription</keyword>
<dbReference type="GO" id="GO:0043565">
    <property type="term" value="F:sequence-specific DNA binding"/>
    <property type="evidence" value="ECO:0007669"/>
    <property type="project" value="TreeGrafter"/>
</dbReference>